<evidence type="ECO:0000256" key="1">
    <source>
        <dbReference type="ARBA" id="ARBA00004236"/>
    </source>
</evidence>
<gene>
    <name evidence="13" type="ORF">JQC93_11090</name>
</gene>
<reference evidence="13 14" key="1">
    <citation type="submission" date="2021-02" db="EMBL/GenBank/DDBJ databases">
        <authorList>
            <person name="Park J.-S."/>
        </authorList>
    </citation>
    <scope>NUCLEOTIDE SEQUENCE [LARGE SCALE GENOMIC DNA]</scope>
    <source>
        <strain evidence="13 14">188UL20-2</strain>
    </source>
</reference>
<evidence type="ECO:0000259" key="12">
    <source>
        <dbReference type="Pfam" id="PF25967"/>
    </source>
</evidence>
<comment type="similarity">
    <text evidence="2">Belongs to the membrane fusion protein (MFP) (TC 8.A.1) family.</text>
</comment>
<protein>
    <submittedName>
        <fullName evidence="13">Efflux RND transporter periplasmic adaptor subunit</fullName>
    </submittedName>
</protein>
<dbReference type="InterPro" id="IPR006143">
    <property type="entry name" value="RND_pump_MFP"/>
</dbReference>
<dbReference type="InterPro" id="IPR058626">
    <property type="entry name" value="MdtA-like_b-barrel"/>
</dbReference>
<dbReference type="Pfam" id="PF25917">
    <property type="entry name" value="BSH_RND"/>
    <property type="match status" value="1"/>
</dbReference>
<dbReference type="Pfam" id="PF25876">
    <property type="entry name" value="HH_MFP_RND"/>
    <property type="match status" value="1"/>
</dbReference>
<evidence type="ECO:0000313" key="13">
    <source>
        <dbReference type="EMBL" id="MBM7036946.1"/>
    </source>
</evidence>
<evidence type="ECO:0000256" key="5">
    <source>
        <dbReference type="ARBA" id="ARBA00022519"/>
    </source>
</evidence>
<dbReference type="Pfam" id="PF25967">
    <property type="entry name" value="RND-MFP_C"/>
    <property type="match status" value="1"/>
</dbReference>
<dbReference type="PANTHER" id="PTHR30469:SF33">
    <property type="entry name" value="SLR1207 PROTEIN"/>
    <property type="match status" value="1"/>
</dbReference>
<dbReference type="SUPFAM" id="SSF111369">
    <property type="entry name" value="HlyD-like secretion proteins"/>
    <property type="match status" value="1"/>
</dbReference>
<evidence type="ECO:0000256" key="2">
    <source>
        <dbReference type="ARBA" id="ARBA00009477"/>
    </source>
</evidence>
<feature type="domain" description="Multidrug resistance protein MdtA-like C-terminal permuted SH3" evidence="12">
    <location>
        <begin position="306"/>
        <end position="364"/>
    </location>
</feature>
<sequence length="400" mass="42198">MSGLAVAIASGVTFYSPASESSETNYTTDRVQRGDIENVVLADGVVYPSKIVNVGAQISGQIETIEVSLGDEVKQGDPVATIDNLAQQNFLKEAYAELSVLNAQYEAKQAQIVEAQSSFDRYKTMLNDGATSKSLYDSSLATLLVNKAELDQLSAQKEKALITVDNAKLNLSYTVIDAPIDGTTIYVSVEEGQTVNNNQGTPSIVELANLDVMTIKAQVSEADIIDVMPGQEVYFSILGSNEHSFTGTLRAIEPGPTILTGDDIDLKIGNSDAIYYNALFDVENPDRILRIGMTAQVSIVLDKAEDALLVPSQVLVQDPRRADRFGVPVLRDGEVVMAKVEVGINNNVYAQILSGLDEGDEIVLGSSSVTSRSSGGMQGQGAGGPPGGGPGGGGAGGMRL</sequence>
<keyword evidence="5" id="KW-0997">Cell inner membrane</keyword>
<dbReference type="Pfam" id="PF25944">
    <property type="entry name" value="Beta-barrel_RND"/>
    <property type="match status" value="1"/>
</dbReference>
<feature type="coiled-coil region" evidence="7">
    <location>
        <begin position="91"/>
        <end position="118"/>
    </location>
</feature>
<evidence type="ECO:0000256" key="4">
    <source>
        <dbReference type="ARBA" id="ARBA00022475"/>
    </source>
</evidence>
<dbReference type="RefSeq" id="WP_205158807.1">
    <property type="nucleotide sequence ID" value="NZ_JAFEUM010000004.1"/>
</dbReference>
<dbReference type="NCBIfam" id="TIGR01730">
    <property type="entry name" value="RND_mfp"/>
    <property type="match status" value="1"/>
</dbReference>
<evidence type="ECO:0000256" key="6">
    <source>
        <dbReference type="ARBA" id="ARBA00023136"/>
    </source>
</evidence>
<name>A0ABS2HM78_9VIBR</name>
<dbReference type="Proteomes" id="UP000809621">
    <property type="component" value="Unassembled WGS sequence"/>
</dbReference>
<feature type="region of interest" description="Disordered" evidence="8">
    <location>
        <begin position="367"/>
        <end position="400"/>
    </location>
</feature>
<feature type="domain" description="Multidrug resistance protein MdtA-like beta-barrel" evidence="11">
    <location>
        <begin position="213"/>
        <end position="302"/>
    </location>
</feature>
<dbReference type="InterPro" id="IPR058627">
    <property type="entry name" value="MdtA-like_C"/>
</dbReference>
<comment type="caution">
    <text evidence="13">The sequence shown here is derived from an EMBL/GenBank/DDBJ whole genome shotgun (WGS) entry which is preliminary data.</text>
</comment>
<evidence type="ECO:0000256" key="7">
    <source>
        <dbReference type="SAM" id="Coils"/>
    </source>
</evidence>
<keyword evidence="14" id="KW-1185">Reference proteome</keyword>
<evidence type="ECO:0000256" key="8">
    <source>
        <dbReference type="SAM" id="MobiDB-lite"/>
    </source>
</evidence>
<comment type="subcellular location">
    <subcellularLocation>
        <location evidence="1">Cell membrane</location>
    </subcellularLocation>
</comment>
<accession>A0ABS2HM78</accession>
<dbReference type="PANTHER" id="PTHR30469">
    <property type="entry name" value="MULTIDRUG RESISTANCE PROTEIN MDTA"/>
    <property type="match status" value="1"/>
</dbReference>
<keyword evidence="7" id="KW-0175">Coiled coil</keyword>
<evidence type="ECO:0000259" key="10">
    <source>
        <dbReference type="Pfam" id="PF25917"/>
    </source>
</evidence>
<keyword evidence="6" id="KW-0472">Membrane</keyword>
<evidence type="ECO:0000256" key="3">
    <source>
        <dbReference type="ARBA" id="ARBA00022448"/>
    </source>
</evidence>
<proteinExistence type="inferred from homology"/>
<keyword evidence="4" id="KW-1003">Cell membrane</keyword>
<dbReference type="Gene3D" id="2.40.420.20">
    <property type="match status" value="1"/>
</dbReference>
<dbReference type="Gene3D" id="2.40.30.170">
    <property type="match status" value="1"/>
</dbReference>
<organism evidence="13 14">
    <name type="scientific">Vibrio ulleungensis</name>
    <dbReference type="NCBI Taxonomy" id="2807619"/>
    <lineage>
        <taxon>Bacteria</taxon>
        <taxon>Pseudomonadati</taxon>
        <taxon>Pseudomonadota</taxon>
        <taxon>Gammaproteobacteria</taxon>
        <taxon>Vibrionales</taxon>
        <taxon>Vibrionaceae</taxon>
        <taxon>Vibrio</taxon>
    </lineage>
</organism>
<keyword evidence="3" id="KW-0813">Transport</keyword>
<feature type="domain" description="Multidrug resistance protein MdtA-like barrel-sandwich hybrid" evidence="10">
    <location>
        <begin position="51"/>
        <end position="205"/>
    </location>
</feature>
<evidence type="ECO:0000313" key="14">
    <source>
        <dbReference type="Proteomes" id="UP000809621"/>
    </source>
</evidence>
<evidence type="ECO:0000259" key="9">
    <source>
        <dbReference type="Pfam" id="PF25876"/>
    </source>
</evidence>
<evidence type="ECO:0000259" key="11">
    <source>
        <dbReference type="Pfam" id="PF25944"/>
    </source>
</evidence>
<feature type="compositionally biased region" description="Gly residues" evidence="8">
    <location>
        <begin position="376"/>
        <end position="400"/>
    </location>
</feature>
<dbReference type="EMBL" id="JAFEUM010000004">
    <property type="protein sequence ID" value="MBM7036946.1"/>
    <property type="molecule type" value="Genomic_DNA"/>
</dbReference>
<dbReference type="InterPro" id="IPR058624">
    <property type="entry name" value="MdtA-like_HH"/>
</dbReference>
<feature type="domain" description="Multidrug resistance protein MdtA-like alpha-helical hairpin" evidence="9">
    <location>
        <begin position="98"/>
        <end position="174"/>
    </location>
</feature>
<dbReference type="InterPro" id="IPR058625">
    <property type="entry name" value="MdtA-like_BSH"/>
</dbReference>
<dbReference type="Gene3D" id="2.40.50.100">
    <property type="match status" value="2"/>
</dbReference>